<name>A0ABU2MKQ9_9ACTN</name>
<dbReference type="EMBL" id="JAVREL010000001">
    <property type="protein sequence ID" value="MDT0341498.1"/>
    <property type="molecule type" value="Genomic_DNA"/>
</dbReference>
<dbReference type="InterPro" id="IPR025736">
    <property type="entry name" value="PucR_C-HTH_dom"/>
</dbReference>
<dbReference type="Proteomes" id="UP001183246">
    <property type="component" value="Unassembled WGS sequence"/>
</dbReference>
<evidence type="ECO:0000313" key="2">
    <source>
        <dbReference type="EMBL" id="MDT0341498.1"/>
    </source>
</evidence>
<keyword evidence="3" id="KW-1185">Reference proteome</keyword>
<evidence type="ECO:0000313" key="3">
    <source>
        <dbReference type="Proteomes" id="UP001183246"/>
    </source>
</evidence>
<dbReference type="PANTHER" id="PTHR33744">
    <property type="entry name" value="CARBOHYDRATE DIACID REGULATOR"/>
    <property type="match status" value="1"/>
</dbReference>
<gene>
    <name evidence="2" type="ORF">RM590_02380</name>
</gene>
<feature type="domain" description="PucR C-terminal helix-turn-helix" evidence="1">
    <location>
        <begin position="297"/>
        <end position="352"/>
    </location>
</feature>
<dbReference type="InterPro" id="IPR042070">
    <property type="entry name" value="PucR_C-HTH_sf"/>
</dbReference>
<protein>
    <submittedName>
        <fullName evidence="2">Helix-turn-helix domain-containing protein</fullName>
    </submittedName>
</protein>
<organism evidence="2 3">
    <name type="scientific">Streptomyces litchfieldiae</name>
    <dbReference type="NCBI Taxonomy" id="3075543"/>
    <lineage>
        <taxon>Bacteria</taxon>
        <taxon>Bacillati</taxon>
        <taxon>Actinomycetota</taxon>
        <taxon>Actinomycetes</taxon>
        <taxon>Kitasatosporales</taxon>
        <taxon>Streptomycetaceae</taxon>
        <taxon>Streptomyces</taxon>
    </lineage>
</organism>
<dbReference type="PANTHER" id="PTHR33744:SF17">
    <property type="entry name" value="CONSERVED PROTEIN"/>
    <property type="match status" value="1"/>
</dbReference>
<dbReference type="InterPro" id="IPR051448">
    <property type="entry name" value="CdaR-like_regulators"/>
</dbReference>
<sequence>MKGLLLRLSSLDADAAAAVRVIAHFQALLGGGVDSASLVRSTAGLAECAAGMELDGGRTLRYGPDGEALAGEPARVSGEVRLHPTGRVWLERPGAAGPFDDLVLEWLAIAAGVLRAGGRAVSDPALFELVLSAREAATDRTRALRLLGLVPEAPLRVMVVAGEEHDGGRTGALRLLARASVPGTVRVAEIESVGVVLLQTPDGGASPVAAVRAVARGGQRVGIGGGTAASRAWESWQQARVAVRFAAAGLPADAVVCHDELGSVALLAELPAARLRELPDIRALTRLADGEGGASAVAVLAAFCRTGSLRQAAAELHLHHSSVAARLTRVEAALGLRLRDPRDRFRAQFAVYALRLAAGG</sequence>
<dbReference type="RefSeq" id="WP_311702627.1">
    <property type="nucleotide sequence ID" value="NZ_JAVREL010000001.1"/>
</dbReference>
<dbReference type="Gene3D" id="1.10.10.2840">
    <property type="entry name" value="PucR C-terminal helix-turn-helix domain"/>
    <property type="match status" value="1"/>
</dbReference>
<proteinExistence type="predicted"/>
<dbReference type="Pfam" id="PF13556">
    <property type="entry name" value="HTH_30"/>
    <property type="match status" value="1"/>
</dbReference>
<evidence type="ECO:0000259" key="1">
    <source>
        <dbReference type="Pfam" id="PF13556"/>
    </source>
</evidence>
<comment type="caution">
    <text evidence="2">The sequence shown here is derived from an EMBL/GenBank/DDBJ whole genome shotgun (WGS) entry which is preliminary data.</text>
</comment>
<reference evidence="3" key="1">
    <citation type="submission" date="2023-07" db="EMBL/GenBank/DDBJ databases">
        <title>30 novel species of actinomycetes from the DSMZ collection.</title>
        <authorList>
            <person name="Nouioui I."/>
        </authorList>
    </citation>
    <scope>NUCLEOTIDE SEQUENCE [LARGE SCALE GENOMIC DNA]</scope>
    <source>
        <strain evidence="3">DSM 44938</strain>
    </source>
</reference>
<accession>A0ABU2MKQ9</accession>